<gene>
    <name evidence="1" type="ORF">HAX54_002996</name>
</gene>
<evidence type="ECO:0000313" key="2">
    <source>
        <dbReference type="Proteomes" id="UP000823775"/>
    </source>
</evidence>
<proteinExistence type="predicted"/>
<comment type="caution">
    <text evidence="1">The sequence shown here is derived from an EMBL/GenBank/DDBJ whole genome shotgun (WGS) entry which is preliminary data.</text>
</comment>
<protein>
    <submittedName>
        <fullName evidence="1">Uncharacterized protein</fullName>
    </submittedName>
</protein>
<reference evidence="1 2" key="1">
    <citation type="journal article" date="2021" name="BMC Genomics">
        <title>Datura genome reveals duplications of psychoactive alkaloid biosynthetic genes and high mutation rate following tissue culture.</title>
        <authorList>
            <person name="Rajewski A."/>
            <person name="Carter-House D."/>
            <person name="Stajich J."/>
            <person name="Litt A."/>
        </authorList>
    </citation>
    <scope>NUCLEOTIDE SEQUENCE [LARGE SCALE GENOMIC DNA]</scope>
    <source>
        <strain evidence="1">AR-01</strain>
    </source>
</reference>
<accession>A0ABS8T4R5</accession>
<dbReference type="EMBL" id="JACEIK010001134">
    <property type="protein sequence ID" value="MCD7466372.1"/>
    <property type="molecule type" value="Genomic_DNA"/>
</dbReference>
<evidence type="ECO:0000313" key="1">
    <source>
        <dbReference type="EMBL" id="MCD7466372.1"/>
    </source>
</evidence>
<dbReference type="Proteomes" id="UP000823775">
    <property type="component" value="Unassembled WGS sequence"/>
</dbReference>
<keyword evidence="2" id="KW-1185">Reference proteome</keyword>
<sequence>MPHHNWQCLCDASECTRTKLHHGVRGGYSYNSSVLPNMWILLEEDSNSFGLEMAAQRSAIKYPFEVMLINEFKGTKNCYNGDLADLSPGPLGDVKISQLHMILLLEVGRAGDVGGGMGKRWGPDDCE</sequence>
<name>A0ABS8T4R5_DATST</name>
<organism evidence="1 2">
    <name type="scientific">Datura stramonium</name>
    <name type="common">Jimsonweed</name>
    <name type="synonym">Common thornapple</name>
    <dbReference type="NCBI Taxonomy" id="4076"/>
    <lineage>
        <taxon>Eukaryota</taxon>
        <taxon>Viridiplantae</taxon>
        <taxon>Streptophyta</taxon>
        <taxon>Embryophyta</taxon>
        <taxon>Tracheophyta</taxon>
        <taxon>Spermatophyta</taxon>
        <taxon>Magnoliopsida</taxon>
        <taxon>eudicotyledons</taxon>
        <taxon>Gunneridae</taxon>
        <taxon>Pentapetalae</taxon>
        <taxon>asterids</taxon>
        <taxon>lamiids</taxon>
        <taxon>Solanales</taxon>
        <taxon>Solanaceae</taxon>
        <taxon>Solanoideae</taxon>
        <taxon>Datureae</taxon>
        <taxon>Datura</taxon>
    </lineage>
</organism>